<dbReference type="EMBL" id="FCON02000273">
    <property type="protein sequence ID" value="SAL87228.1"/>
    <property type="molecule type" value="Genomic_DNA"/>
</dbReference>
<feature type="region of interest" description="Disordered" evidence="1">
    <location>
        <begin position="1"/>
        <end position="27"/>
    </location>
</feature>
<comment type="caution">
    <text evidence="3">The sequence shown here is derived from an EMBL/GenBank/DDBJ whole genome shotgun (WGS) entry which is preliminary data.</text>
</comment>
<reference evidence="3" key="1">
    <citation type="submission" date="2016-01" db="EMBL/GenBank/DDBJ databases">
        <authorList>
            <person name="Peeters C."/>
        </authorList>
    </citation>
    <scope>NUCLEOTIDE SEQUENCE [LARGE SCALE GENOMIC DNA]</scope>
    <source>
        <strain evidence="3">LMG 22940</strain>
    </source>
</reference>
<keyword evidence="4" id="KW-1185">Reference proteome</keyword>
<sequence>MTSAQANASLLRQRDSRHPDQNGVGDDKLKALGVTHVELLPVMAFDEQDIPASAAALGLRNYWGYSTHSFYSPHPRYCVEPASAPQEFRAFVDALHAAGIRVLLDVVFNHTSEAGTNGPVIHFKVMANDVFYQVDRNDARHYRDYTGCGNTINCN</sequence>
<feature type="domain" description="Glycosyl hydrolase family 13 catalytic" evidence="2">
    <location>
        <begin position="27"/>
        <end position="114"/>
    </location>
</feature>
<accession>A0A158L1E6</accession>
<dbReference type="InterPro" id="IPR017853">
    <property type="entry name" value="GH"/>
</dbReference>
<evidence type="ECO:0000259" key="2">
    <source>
        <dbReference type="Pfam" id="PF00128"/>
    </source>
</evidence>
<dbReference type="PANTHER" id="PTHR43002">
    <property type="entry name" value="GLYCOGEN DEBRANCHING ENZYME"/>
    <property type="match status" value="1"/>
</dbReference>
<evidence type="ECO:0000313" key="4">
    <source>
        <dbReference type="Proteomes" id="UP000054770"/>
    </source>
</evidence>
<feature type="compositionally biased region" description="Polar residues" evidence="1">
    <location>
        <begin position="1"/>
        <end position="10"/>
    </location>
</feature>
<feature type="compositionally biased region" description="Basic and acidic residues" evidence="1">
    <location>
        <begin position="12"/>
        <end position="27"/>
    </location>
</feature>
<dbReference type="InterPro" id="IPR006047">
    <property type="entry name" value="GH13_cat_dom"/>
</dbReference>
<dbReference type="Pfam" id="PF00128">
    <property type="entry name" value="Alpha-amylase"/>
    <property type="match status" value="1"/>
</dbReference>
<protein>
    <submittedName>
        <fullName evidence="3">Glycogen debranching enzyme GlgX</fullName>
    </submittedName>
</protein>
<dbReference type="Gene3D" id="3.20.20.80">
    <property type="entry name" value="Glycosidases"/>
    <property type="match status" value="1"/>
</dbReference>
<evidence type="ECO:0000256" key="1">
    <source>
        <dbReference type="SAM" id="MobiDB-lite"/>
    </source>
</evidence>
<dbReference type="GO" id="GO:0005975">
    <property type="term" value="P:carbohydrate metabolic process"/>
    <property type="evidence" value="ECO:0007669"/>
    <property type="project" value="InterPro"/>
</dbReference>
<proteinExistence type="predicted"/>
<gene>
    <name evidence="3" type="ORF">AWB68_08325</name>
</gene>
<organism evidence="3 4">
    <name type="scientific">Caballeronia choica</name>
    <dbReference type="NCBI Taxonomy" id="326476"/>
    <lineage>
        <taxon>Bacteria</taxon>
        <taxon>Pseudomonadati</taxon>
        <taxon>Pseudomonadota</taxon>
        <taxon>Betaproteobacteria</taxon>
        <taxon>Burkholderiales</taxon>
        <taxon>Burkholderiaceae</taxon>
        <taxon>Caballeronia</taxon>
    </lineage>
</organism>
<dbReference type="Proteomes" id="UP000054770">
    <property type="component" value="Unassembled WGS sequence"/>
</dbReference>
<evidence type="ECO:0000313" key="3">
    <source>
        <dbReference type="EMBL" id="SAL87228.1"/>
    </source>
</evidence>
<dbReference type="AlphaFoldDB" id="A0A158L1E6"/>
<dbReference type="SUPFAM" id="SSF51445">
    <property type="entry name" value="(Trans)glycosidases"/>
    <property type="match status" value="1"/>
</dbReference>
<name>A0A158L1E6_9BURK</name>